<reference evidence="2" key="1">
    <citation type="journal article" date="2023" name="Science">
        <title>Genome structures resolve the early diversification of teleost fishes.</title>
        <authorList>
            <person name="Parey E."/>
            <person name="Louis A."/>
            <person name="Montfort J."/>
            <person name="Bouchez O."/>
            <person name="Roques C."/>
            <person name="Iampietro C."/>
            <person name="Lluch J."/>
            <person name="Castinel A."/>
            <person name="Donnadieu C."/>
            <person name="Desvignes T."/>
            <person name="Floi Bucao C."/>
            <person name="Jouanno E."/>
            <person name="Wen M."/>
            <person name="Mejri S."/>
            <person name="Dirks R."/>
            <person name="Jansen H."/>
            <person name="Henkel C."/>
            <person name="Chen W.J."/>
            <person name="Zahm M."/>
            <person name="Cabau C."/>
            <person name="Klopp C."/>
            <person name="Thompson A.W."/>
            <person name="Robinson-Rechavi M."/>
            <person name="Braasch I."/>
            <person name="Lecointre G."/>
            <person name="Bobe J."/>
            <person name="Postlethwait J.H."/>
            <person name="Berthelot C."/>
            <person name="Roest Crollius H."/>
            <person name="Guiguen Y."/>
        </authorList>
    </citation>
    <scope>NUCLEOTIDE SEQUENCE</scope>
    <source>
        <strain evidence="2">Concon-B</strain>
    </source>
</reference>
<dbReference type="Proteomes" id="UP001152803">
    <property type="component" value="Unassembled WGS sequence"/>
</dbReference>
<feature type="compositionally biased region" description="Basic and acidic residues" evidence="1">
    <location>
        <begin position="383"/>
        <end position="417"/>
    </location>
</feature>
<evidence type="ECO:0000256" key="1">
    <source>
        <dbReference type="SAM" id="MobiDB-lite"/>
    </source>
</evidence>
<feature type="region of interest" description="Disordered" evidence="1">
    <location>
        <begin position="27"/>
        <end position="417"/>
    </location>
</feature>
<sequence>MADELDRVRISAAELRAGASNLVNHEESLRDVREEKRSQRQRERKRPDLQRYQPTPGQSHRQRDGGETAKQAQEPDLPEIAGDFSPAADTKMEADANVHPGNSVSDSGVRDGDCCRDASRGNGQADAPKSLGADRGQLSGAGCVGTGNPRASKAGSDLGNRQDSVHRVRADSSGSGGQQQDCSDSVTNASVGASQSPKPARRVRKPDREIYQPGGRRSQPPAQSAKDTGSCREPERAAKEELKRDCQPFKGEREREDPAGGKPREGRARAKSAKEAEQRKQEQKAEQGRGKKESSDASAAQDPGAATESLPGRLGRLNICAPAGGEAEGKRGAGGAGTEEAGGGRRKGGPEGKRNRAGGGGMQGGEESAEKAERKGRGGRKSRGGEREADREPKKRGGGGDRDRTNGAGERHGRTGG</sequence>
<feature type="compositionally biased region" description="Basic and acidic residues" evidence="1">
    <location>
        <begin position="108"/>
        <end position="119"/>
    </location>
</feature>
<accession>A0A9Q1I0L5</accession>
<evidence type="ECO:0000313" key="2">
    <source>
        <dbReference type="EMBL" id="KAJ8276049.1"/>
    </source>
</evidence>
<dbReference type="EMBL" id="JAFJMO010000005">
    <property type="protein sequence ID" value="KAJ8276049.1"/>
    <property type="molecule type" value="Genomic_DNA"/>
</dbReference>
<evidence type="ECO:0000313" key="3">
    <source>
        <dbReference type="Proteomes" id="UP001152803"/>
    </source>
</evidence>
<feature type="compositionally biased region" description="Basic and acidic residues" evidence="1">
    <location>
        <begin position="27"/>
        <end position="49"/>
    </location>
</feature>
<feature type="compositionally biased region" description="Basic and acidic residues" evidence="1">
    <location>
        <begin position="229"/>
        <end position="295"/>
    </location>
</feature>
<dbReference type="AlphaFoldDB" id="A0A9Q1I0L5"/>
<name>A0A9Q1I0L5_CONCO</name>
<keyword evidence="3" id="KW-1185">Reference proteome</keyword>
<comment type="caution">
    <text evidence="2">The sequence shown here is derived from an EMBL/GenBank/DDBJ whole genome shotgun (WGS) entry which is preliminary data.</text>
</comment>
<feature type="compositionally biased region" description="Gly residues" evidence="1">
    <location>
        <begin position="332"/>
        <end position="341"/>
    </location>
</feature>
<feature type="compositionally biased region" description="Polar residues" evidence="1">
    <location>
        <begin position="186"/>
        <end position="197"/>
    </location>
</feature>
<gene>
    <name evidence="2" type="ORF">COCON_G00078010</name>
</gene>
<protein>
    <submittedName>
        <fullName evidence="2">Uncharacterized protein</fullName>
    </submittedName>
</protein>
<organism evidence="2 3">
    <name type="scientific">Conger conger</name>
    <name type="common">Conger eel</name>
    <name type="synonym">Muraena conger</name>
    <dbReference type="NCBI Taxonomy" id="82655"/>
    <lineage>
        <taxon>Eukaryota</taxon>
        <taxon>Metazoa</taxon>
        <taxon>Chordata</taxon>
        <taxon>Craniata</taxon>
        <taxon>Vertebrata</taxon>
        <taxon>Euteleostomi</taxon>
        <taxon>Actinopterygii</taxon>
        <taxon>Neopterygii</taxon>
        <taxon>Teleostei</taxon>
        <taxon>Anguilliformes</taxon>
        <taxon>Congridae</taxon>
        <taxon>Conger</taxon>
    </lineage>
</organism>
<proteinExistence type="predicted"/>